<dbReference type="PANTHER" id="PTHR10584">
    <property type="entry name" value="SUGAR KINASE"/>
    <property type="match status" value="1"/>
</dbReference>
<keyword evidence="5" id="KW-1185">Reference proteome</keyword>
<evidence type="ECO:0000256" key="1">
    <source>
        <dbReference type="ARBA" id="ARBA00022679"/>
    </source>
</evidence>
<organism evidence="4 5">
    <name type="scientific">Neomoorella glycerini</name>
    <dbReference type="NCBI Taxonomy" id="55779"/>
    <lineage>
        <taxon>Bacteria</taxon>
        <taxon>Bacillati</taxon>
        <taxon>Bacillota</taxon>
        <taxon>Clostridia</taxon>
        <taxon>Neomoorellales</taxon>
        <taxon>Neomoorellaceae</taxon>
        <taxon>Neomoorella</taxon>
    </lineage>
</organism>
<dbReference type="CDD" id="cd01166">
    <property type="entry name" value="KdgK"/>
    <property type="match status" value="1"/>
</dbReference>
<dbReference type="Gene3D" id="3.40.1190.20">
    <property type="match status" value="1"/>
</dbReference>
<dbReference type="InterPro" id="IPR011611">
    <property type="entry name" value="PfkB_dom"/>
</dbReference>
<accession>A0A6I5ZR43</accession>
<dbReference type="SUPFAM" id="SSF53613">
    <property type="entry name" value="Ribokinase-like"/>
    <property type="match status" value="1"/>
</dbReference>
<gene>
    <name evidence="4" type="primary">ydjH</name>
    <name evidence="4" type="ORF">MGLY_13100</name>
</gene>
<dbReference type="AlphaFoldDB" id="A0A6I5ZR43"/>
<dbReference type="EC" id="2.7.1.-" evidence="4"/>
<dbReference type="RefSeq" id="WP_156272593.1">
    <property type="nucleotide sequence ID" value="NZ_CP046244.1"/>
</dbReference>
<proteinExistence type="predicted"/>
<protein>
    <submittedName>
        <fullName evidence="4">Putative sugar kinase YdjH</fullName>
        <ecNumber evidence="4">2.7.1.-</ecNumber>
    </submittedName>
</protein>
<dbReference type="GO" id="GO:0005829">
    <property type="term" value="C:cytosol"/>
    <property type="evidence" value="ECO:0007669"/>
    <property type="project" value="TreeGrafter"/>
</dbReference>
<keyword evidence="1 4" id="KW-0808">Transferase</keyword>
<name>A0A6I5ZR43_9FIRM</name>
<keyword evidence="2 4" id="KW-0418">Kinase</keyword>
<evidence type="ECO:0000313" key="5">
    <source>
        <dbReference type="Proteomes" id="UP000425916"/>
    </source>
</evidence>
<dbReference type="Proteomes" id="UP000425916">
    <property type="component" value="Chromosome"/>
</dbReference>
<dbReference type="Pfam" id="PF00294">
    <property type="entry name" value="PfkB"/>
    <property type="match status" value="1"/>
</dbReference>
<dbReference type="GO" id="GO:0016301">
    <property type="term" value="F:kinase activity"/>
    <property type="evidence" value="ECO:0007669"/>
    <property type="project" value="UniProtKB-KW"/>
</dbReference>
<sequence>MPEVICLGIMVVDLVGRPVRVIPEKGKLTLVDTMELHTGGCAVNTGRALSRLGVKTGVIGKVGTDALGDFIIKELEVAGIDTRGIRRAAGVNTSATMVMVSEDGERSFIHYIGANATLKPEDIDWDLVKGARLLHLAGSLVMPGFDGEPAAGVLKRAQEMGCLTSIDTAWDATGRWRKLIDPCLPYTDVFLPSLDEARMLSGYEEPEAIAASFLQRGVKIVGIKMGAAGSYVASAKESILMPPFKVQAVDATGAGDAFVAGFLAGLVRGLDLKETARLANAVGALAVTAVGASSGIRSWEETQGFITANYNNTN</sequence>
<dbReference type="EMBL" id="CP046244">
    <property type="protein sequence ID" value="QGP91961.1"/>
    <property type="molecule type" value="Genomic_DNA"/>
</dbReference>
<evidence type="ECO:0000313" key="4">
    <source>
        <dbReference type="EMBL" id="QGP91961.1"/>
    </source>
</evidence>
<reference evidence="4 5" key="1">
    <citation type="submission" date="2019-11" db="EMBL/GenBank/DDBJ databases">
        <title>Genome sequence of Moorella glycerini DSM11254.</title>
        <authorList>
            <person name="Poehlein A."/>
            <person name="Boeer T."/>
            <person name="Daniel R."/>
        </authorList>
    </citation>
    <scope>NUCLEOTIDE SEQUENCE [LARGE SCALE GENOMIC DNA]</scope>
    <source>
        <strain evidence="4 5">DSM 11254</strain>
    </source>
</reference>
<evidence type="ECO:0000256" key="2">
    <source>
        <dbReference type="ARBA" id="ARBA00022777"/>
    </source>
</evidence>
<dbReference type="PANTHER" id="PTHR10584:SF166">
    <property type="entry name" value="RIBOKINASE"/>
    <property type="match status" value="1"/>
</dbReference>
<dbReference type="InterPro" id="IPR029056">
    <property type="entry name" value="Ribokinase-like"/>
</dbReference>
<feature type="domain" description="Carbohydrate kinase PfkB" evidence="3">
    <location>
        <begin position="1"/>
        <end position="295"/>
    </location>
</feature>
<evidence type="ECO:0000259" key="3">
    <source>
        <dbReference type="Pfam" id="PF00294"/>
    </source>
</evidence>
<dbReference type="OrthoDB" id="9788681at2"/>